<accession>A0A6C0KFS9</accession>
<proteinExistence type="predicted"/>
<protein>
    <submittedName>
        <fullName evidence="1">Uncharacterized protein</fullName>
    </submittedName>
</protein>
<dbReference type="AlphaFoldDB" id="A0A6C0KFS9"/>
<evidence type="ECO:0000313" key="1">
    <source>
        <dbReference type="EMBL" id="QHU16051.1"/>
    </source>
</evidence>
<reference evidence="1" key="1">
    <citation type="journal article" date="2020" name="Nature">
        <title>Giant virus diversity and host interactions through global metagenomics.</title>
        <authorList>
            <person name="Schulz F."/>
            <person name="Roux S."/>
            <person name="Paez-Espino D."/>
            <person name="Jungbluth S."/>
            <person name="Walsh D.A."/>
            <person name="Denef V.J."/>
            <person name="McMahon K.D."/>
            <person name="Konstantinidis K.T."/>
            <person name="Eloe-Fadrosh E.A."/>
            <person name="Kyrpides N.C."/>
            <person name="Woyke T."/>
        </authorList>
    </citation>
    <scope>NUCLEOTIDE SEQUENCE</scope>
    <source>
        <strain evidence="1">GVMAG-S-3300010158-109</strain>
    </source>
</reference>
<name>A0A6C0KFS9_9ZZZZ</name>
<organism evidence="1">
    <name type="scientific">viral metagenome</name>
    <dbReference type="NCBI Taxonomy" id="1070528"/>
    <lineage>
        <taxon>unclassified sequences</taxon>
        <taxon>metagenomes</taxon>
        <taxon>organismal metagenomes</taxon>
    </lineage>
</organism>
<sequence>MSDMFSIINEMKQNEPTEVVDSVEVQECRACMIRNALPLVPDSLLNTVTIWQFPPFCYQTDDEADEAFRQFVPSPVLPEFYCSYNEEGYTYMQWQVYYLSKNRHDCKSLHASVLRLFRVLAKYPFFDEMIKMGTRADPLHTTLHHFTKYMERAGWRQTEMLDLLMRHNLSLDDEDSEGVTPRDNLSCKFVQTSDLNRANSLTKAYKERERQLFSDVLGDRCKKCNRCNDWIDPYGCLEEVLRDEDVKSRVLGDIDAIIGYRTKCNEIYRTYLFDSSPIITRHQYLIDWYKRL</sequence>
<dbReference type="EMBL" id="MN740875">
    <property type="protein sequence ID" value="QHU16051.1"/>
    <property type="molecule type" value="Genomic_DNA"/>
</dbReference>